<organism evidence="12 13">
    <name type="scientific">Lentinula edodes</name>
    <name type="common">Shiitake mushroom</name>
    <name type="synonym">Lentinus edodes</name>
    <dbReference type="NCBI Taxonomy" id="5353"/>
    <lineage>
        <taxon>Eukaryota</taxon>
        <taxon>Fungi</taxon>
        <taxon>Dikarya</taxon>
        <taxon>Basidiomycota</taxon>
        <taxon>Agaricomycotina</taxon>
        <taxon>Agaricomycetes</taxon>
        <taxon>Agaricomycetidae</taxon>
        <taxon>Agaricales</taxon>
        <taxon>Marasmiineae</taxon>
        <taxon>Omphalotaceae</taxon>
        <taxon>Lentinula</taxon>
    </lineage>
</organism>
<dbReference type="Proteomes" id="UP000188533">
    <property type="component" value="Unassembled WGS sequence"/>
</dbReference>
<dbReference type="Gene3D" id="1.10.238.10">
    <property type="entry name" value="EF-hand"/>
    <property type="match status" value="1"/>
</dbReference>
<reference evidence="12 13" key="2">
    <citation type="submission" date="2017-02" db="EMBL/GenBank/DDBJ databases">
        <title>A genome survey and senescence transcriptome analysis in Lentinula edodes.</title>
        <authorList>
            <person name="Sakamoto Y."/>
            <person name="Nakade K."/>
            <person name="Sato S."/>
            <person name="Yoshida Y."/>
            <person name="Miyazaki K."/>
            <person name="Natsume S."/>
            <person name="Konno N."/>
        </authorList>
    </citation>
    <scope>NUCLEOTIDE SEQUENCE [LARGE SCALE GENOMIC DNA]</scope>
    <source>
        <strain evidence="12 13">NBRC 111202</strain>
    </source>
</reference>
<dbReference type="EC" id="3.1.4.11" evidence="1 6"/>
<evidence type="ECO:0000259" key="11">
    <source>
        <dbReference type="PROSITE" id="PS50222"/>
    </source>
</evidence>
<dbReference type="Pfam" id="PF00168">
    <property type="entry name" value="C2"/>
    <property type="match status" value="1"/>
</dbReference>
<feature type="compositionally biased region" description="Low complexity" evidence="7">
    <location>
        <begin position="494"/>
        <end position="509"/>
    </location>
</feature>
<dbReference type="PANTHER" id="PTHR10336:SF36">
    <property type="entry name" value="1-PHOSPHATIDYLINOSITOL 4,5-BISPHOSPHATE PHOSPHODIESTERASE BETA-4"/>
    <property type="match status" value="1"/>
</dbReference>
<evidence type="ECO:0000256" key="1">
    <source>
        <dbReference type="ARBA" id="ARBA00012368"/>
    </source>
</evidence>
<dbReference type="STRING" id="5353.A0A1Q3EFJ3"/>
<feature type="compositionally biased region" description="Low complexity" evidence="7">
    <location>
        <begin position="1107"/>
        <end position="1124"/>
    </location>
</feature>
<protein>
    <recommendedName>
        <fullName evidence="1 6">Phosphoinositide phospholipase C</fullName>
        <ecNumber evidence="1 6">3.1.4.11</ecNumber>
    </recommendedName>
</protein>
<dbReference type="InterPro" id="IPR035892">
    <property type="entry name" value="C2_domain_sf"/>
</dbReference>
<dbReference type="CDD" id="cd08598">
    <property type="entry name" value="PI-PLC1c_yeast"/>
    <property type="match status" value="1"/>
</dbReference>
<evidence type="ECO:0000313" key="13">
    <source>
        <dbReference type="Proteomes" id="UP000188533"/>
    </source>
</evidence>
<dbReference type="SMART" id="SM00148">
    <property type="entry name" value="PLCXc"/>
    <property type="match status" value="1"/>
</dbReference>
<dbReference type="Pfam" id="PF13499">
    <property type="entry name" value="EF-hand_7"/>
    <property type="match status" value="1"/>
</dbReference>
<feature type="compositionally biased region" description="Acidic residues" evidence="7">
    <location>
        <begin position="1161"/>
        <end position="1170"/>
    </location>
</feature>
<dbReference type="Pfam" id="PF00387">
    <property type="entry name" value="PI-PLC-Y"/>
    <property type="match status" value="1"/>
</dbReference>
<dbReference type="InterPro" id="IPR002048">
    <property type="entry name" value="EF_hand_dom"/>
</dbReference>
<feature type="transmembrane region" description="Helical" evidence="8">
    <location>
        <begin position="997"/>
        <end position="1021"/>
    </location>
</feature>
<feature type="domain" description="PI-PLC Y-box" evidence="10">
    <location>
        <begin position="542"/>
        <end position="657"/>
    </location>
</feature>
<evidence type="ECO:0000256" key="3">
    <source>
        <dbReference type="ARBA" id="ARBA00022963"/>
    </source>
</evidence>
<dbReference type="Gene3D" id="3.20.20.190">
    <property type="entry name" value="Phosphatidylinositol (PI) phosphodiesterase"/>
    <property type="match status" value="1"/>
</dbReference>
<keyword evidence="3 6" id="KW-0442">Lipid degradation</keyword>
<dbReference type="Gene3D" id="2.60.120.260">
    <property type="entry name" value="Galactose-binding domain-like"/>
    <property type="match status" value="1"/>
</dbReference>
<keyword evidence="4 6" id="KW-0443">Lipid metabolism</keyword>
<comment type="caution">
    <text evidence="12">The sequence shown here is derived from an EMBL/GenBank/DDBJ whole genome shotgun (WGS) entry which is preliminary data.</text>
</comment>
<keyword evidence="2 6" id="KW-0378">Hydrolase</keyword>
<dbReference type="SMART" id="SM00239">
    <property type="entry name" value="C2"/>
    <property type="match status" value="1"/>
</dbReference>
<feature type="domain" description="EF-hand" evidence="11">
    <location>
        <begin position="187"/>
        <end position="222"/>
    </location>
</feature>
<evidence type="ECO:0000259" key="10">
    <source>
        <dbReference type="PROSITE" id="PS50008"/>
    </source>
</evidence>
<dbReference type="GO" id="GO:0051209">
    <property type="term" value="P:release of sequestered calcium ion into cytosol"/>
    <property type="evidence" value="ECO:0007669"/>
    <property type="project" value="TreeGrafter"/>
</dbReference>
<evidence type="ECO:0000256" key="8">
    <source>
        <dbReference type="SAM" id="Phobius"/>
    </source>
</evidence>
<feature type="region of interest" description="Disordered" evidence="7">
    <location>
        <begin position="1"/>
        <end position="22"/>
    </location>
</feature>
<dbReference type="InterPro" id="IPR001192">
    <property type="entry name" value="PI-PLC_fam"/>
</dbReference>
<evidence type="ECO:0000256" key="7">
    <source>
        <dbReference type="SAM" id="MobiDB-lite"/>
    </source>
</evidence>
<dbReference type="AlphaFoldDB" id="A0A1Q3EFJ3"/>
<dbReference type="SUPFAM" id="SSF47473">
    <property type="entry name" value="EF-hand"/>
    <property type="match status" value="1"/>
</dbReference>
<dbReference type="SUPFAM" id="SSF50729">
    <property type="entry name" value="PH domain-like"/>
    <property type="match status" value="1"/>
</dbReference>
<dbReference type="InterPro" id="IPR011993">
    <property type="entry name" value="PH-like_dom_sf"/>
</dbReference>
<feature type="region of interest" description="Disordered" evidence="7">
    <location>
        <begin position="720"/>
        <end position="760"/>
    </location>
</feature>
<keyword evidence="8" id="KW-0472">Membrane</keyword>
<name>A0A1Q3EFJ3_LENED</name>
<dbReference type="GO" id="GO:0016042">
    <property type="term" value="P:lipid catabolic process"/>
    <property type="evidence" value="ECO:0007669"/>
    <property type="project" value="UniProtKB-KW"/>
</dbReference>
<keyword evidence="5" id="KW-0807">Transducer</keyword>
<keyword evidence="8" id="KW-0812">Transmembrane</keyword>
<evidence type="ECO:0000313" key="12">
    <source>
        <dbReference type="EMBL" id="GAW05963.1"/>
    </source>
</evidence>
<dbReference type="PROSITE" id="PS50004">
    <property type="entry name" value="C2"/>
    <property type="match status" value="1"/>
</dbReference>
<dbReference type="CDD" id="cd00275">
    <property type="entry name" value="C2_PLC_like"/>
    <property type="match status" value="1"/>
</dbReference>
<dbReference type="InterPro" id="IPR000909">
    <property type="entry name" value="PLipase_C_PInositol-sp_X_dom"/>
</dbReference>
<dbReference type="PROSITE" id="PS50008">
    <property type="entry name" value="PIPLC_Y_DOMAIN"/>
    <property type="match status" value="1"/>
</dbReference>
<proteinExistence type="predicted"/>
<dbReference type="PROSITE" id="PS50007">
    <property type="entry name" value="PIPLC_X_DOMAIN"/>
    <property type="match status" value="1"/>
</dbReference>
<dbReference type="InterPro" id="IPR001711">
    <property type="entry name" value="PLipase_C_Pinositol-sp_Y"/>
</dbReference>
<dbReference type="InterPro" id="IPR011992">
    <property type="entry name" value="EF-hand-dom_pair"/>
</dbReference>
<dbReference type="InterPro" id="IPR000008">
    <property type="entry name" value="C2_dom"/>
</dbReference>
<dbReference type="Pfam" id="PF00388">
    <property type="entry name" value="PI-PLC-X"/>
    <property type="match status" value="1"/>
</dbReference>
<comment type="catalytic activity">
    <reaction evidence="6">
        <text>a 1,2-diacyl-sn-glycero-3-phospho-(1D-myo-inositol-4,5-bisphosphate) + H2O = 1D-myo-inositol 1,4,5-trisphosphate + a 1,2-diacyl-sn-glycerol + H(+)</text>
        <dbReference type="Rhea" id="RHEA:33179"/>
        <dbReference type="ChEBI" id="CHEBI:15377"/>
        <dbReference type="ChEBI" id="CHEBI:15378"/>
        <dbReference type="ChEBI" id="CHEBI:17815"/>
        <dbReference type="ChEBI" id="CHEBI:58456"/>
        <dbReference type="ChEBI" id="CHEBI:203600"/>
        <dbReference type="EC" id="3.1.4.11"/>
    </reaction>
</comment>
<evidence type="ECO:0000256" key="2">
    <source>
        <dbReference type="ARBA" id="ARBA00022801"/>
    </source>
</evidence>
<reference evidence="12 13" key="1">
    <citation type="submission" date="2016-08" db="EMBL/GenBank/DDBJ databases">
        <authorList>
            <consortium name="Lentinula edodes genome sequencing consortium"/>
            <person name="Sakamoto Y."/>
            <person name="Nakade K."/>
            <person name="Sato S."/>
            <person name="Yoshida Y."/>
            <person name="Miyazaki K."/>
            <person name="Natsume S."/>
            <person name="Konno N."/>
        </authorList>
    </citation>
    <scope>NUCLEOTIDE SEQUENCE [LARGE SCALE GENOMIC DNA]</scope>
    <source>
        <strain evidence="12 13">NBRC 111202</strain>
    </source>
</reference>
<dbReference type="PANTHER" id="PTHR10336">
    <property type="entry name" value="PHOSPHOINOSITIDE-SPECIFIC PHOSPHOLIPASE C FAMILY PROTEIN"/>
    <property type="match status" value="1"/>
</dbReference>
<sequence>MATEPNSNSTIHVDNNKTQSLPTVPEASQEWARFTKVSDGVIKYPLFRIDPDEGQILYESKKKKGIKIIPIESIKELRFDADSSYYRTLFKLPPDAQSRWITIIYIREGAYKVTHLIAPSATVFKLWKESLTKLYAVRQGLMTGNFDHVLRDVIWEKQYWKTADHDGDQKLEFENVQNLCRRLSLHFSEAELRNLFNVADVHNRGYLNYVEYQELIKLLKKRPEVQTLYEHVSGGKLDFAAFKGFMLHSQESKLDDKGLEALFTKYSGIDYSNGSTPPSTTTKDLDTRPPDPIMTPEAFATFLRSLDNAAILNQNNVVHHDMTRPMSEYFISSSHNTYLIGNQLVGVSTIEGYIRALLHSCRTVELDIYDGSDEPMVYHGKTLTSKVSVREVCHAIAKYAFVSSPYPVVISAEMHCGIQQQDMIVQIMKDAFGDALISAPVEGRAKIASLPSPEDLRGKIMLKTKNLNISSGKDAGLRVKKAPPKTAPVDDDSSSSSSSTASSASHVSHSSLLGEIKDLKSKLARKVRSKSRTKHKEMSFALASLLVYTVGVKCRGIGASEHYEPEHVFSISENSANKYLSTSMLDLVKHTQSHIIRIYPKGTRVDSSNYEPHLYWAAGAQVVAINWQTFDLGYMINYAMFQRNGRSGYVLKPLALRPGNESLLQKPTKHYLDLTIISAQQLPLPKDKSGKEIQSIVDPFVEVSVHIPLWTHSPFVADEAEAEGATYSPPSNITTSQTTSQNPQNPQKNSQPTTARSVSFSTGSVKNNGFNPVWQEELCIPFDCVGGLTDLIFVKFAVKQERKKLKDEADEEPIAVYCSSLGSLERGFRYLPLHDSQMSPHLFSTFVTYLPQGGDGWDVDIKEGLDYEGSHAVASGDPDASAVFQFTGVAVYYFSPLWPYNVSTVVSLDGGNNITVNLMDMSATPASVGSPPTASSAARFGFTGLSNSSHTLSMFVLQGLNYSDPNVNGYIVVDGFNVTIDDGVQEVQSSGSSGKNVAAIAGGVVGGIVGLAASIAVFFIYHRRVTRLRAGGNPWEEKGVLEENSTPVYGRSGEAPYTDFGPPTHRDASKYSAGSAVALTHQSMYSQSEAGYTTVSAAAPGVTWAASTDSGSSSQGSGSTPSGSVAGKDSTYFSEKRLQRLTVANEEPPAPPPYAARSDDQGELENDVSI</sequence>
<evidence type="ECO:0000256" key="4">
    <source>
        <dbReference type="ARBA" id="ARBA00023098"/>
    </source>
</evidence>
<evidence type="ECO:0000256" key="5">
    <source>
        <dbReference type="ARBA" id="ARBA00023224"/>
    </source>
</evidence>
<dbReference type="EMBL" id="BDGU01000288">
    <property type="protein sequence ID" value="GAW05963.1"/>
    <property type="molecule type" value="Genomic_DNA"/>
</dbReference>
<dbReference type="SUPFAM" id="SSF51695">
    <property type="entry name" value="PLC-like phosphodiesterases"/>
    <property type="match status" value="1"/>
</dbReference>
<dbReference type="PRINTS" id="PR00390">
    <property type="entry name" value="PHPHLIPASEC"/>
</dbReference>
<dbReference type="Gene3D" id="2.60.40.150">
    <property type="entry name" value="C2 domain"/>
    <property type="match status" value="1"/>
</dbReference>
<feature type="compositionally biased region" description="Low complexity" evidence="7">
    <location>
        <begin position="728"/>
        <end position="754"/>
    </location>
</feature>
<dbReference type="SUPFAM" id="SSF49562">
    <property type="entry name" value="C2 domain (Calcium/lipid-binding domain, CaLB)"/>
    <property type="match status" value="1"/>
</dbReference>
<dbReference type="GO" id="GO:0048015">
    <property type="term" value="P:phosphatidylinositol-mediated signaling"/>
    <property type="evidence" value="ECO:0007669"/>
    <property type="project" value="TreeGrafter"/>
</dbReference>
<accession>A0A1Q3EFJ3</accession>
<dbReference type="GO" id="GO:0005509">
    <property type="term" value="F:calcium ion binding"/>
    <property type="evidence" value="ECO:0007669"/>
    <property type="project" value="InterPro"/>
</dbReference>
<dbReference type="PROSITE" id="PS50222">
    <property type="entry name" value="EF_HAND_2"/>
    <property type="match status" value="1"/>
</dbReference>
<dbReference type="Gene3D" id="2.30.29.30">
    <property type="entry name" value="Pleckstrin-homology domain (PH domain)/Phosphotyrosine-binding domain (PTB)"/>
    <property type="match status" value="1"/>
</dbReference>
<feature type="region of interest" description="Disordered" evidence="7">
    <location>
        <begin position="473"/>
        <end position="509"/>
    </location>
</feature>
<dbReference type="GO" id="GO:0004435">
    <property type="term" value="F:phosphatidylinositol-4,5-bisphosphate phospholipase C activity"/>
    <property type="evidence" value="ECO:0007669"/>
    <property type="project" value="UniProtKB-EC"/>
</dbReference>
<keyword evidence="13" id="KW-1185">Reference proteome</keyword>
<evidence type="ECO:0000259" key="9">
    <source>
        <dbReference type="PROSITE" id="PS50004"/>
    </source>
</evidence>
<dbReference type="SMART" id="SM00149">
    <property type="entry name" value="PLCYc"/>
    <property type="match status" value="1"/>
</dbReference>
<dbReference type="InterPro" id="IPR017946">
    <property type="entry name" value="PLC-like_Pdiesterase_TIM-brl"/>
</dbReference>
<feature type="region of interest" description="Disordered" evidence="7">
    <location>
        <begin position="1105"/>
        <end position="1170"/>
    </location>
</feature>
<evidence type="ECO:0000256" key="6">
    <source>
        <dbReference type="RuleBase" id="RU361133"/>
    </source>
</evidence>
<gene>
    <name evidence="12" type="ORF">LENED_007853</name>
</gene>
<keyword evidence="8" id="KW-1133">Transmembrane helix</keyword>
<feature type="domain" description="C2" evidence="9">
    <location>
        <begin position="652"/>
        <end position="835"/>
    </location>
</feature>